<accession>A0AAD6NHJ2</accession>
<feature type="compositionally biased region" description="Low complexity" evidence="4">
    <location>
        <begin position="899"/>
        <end position="914"/>
    </location>
</feature>
<dbReference type="SUPFAM" id="SSF48403">
    <property type="entry name" value="Ankyrin repeat"/>
    <property type="match status" value="2"/>
</dbReference>
<feature type="compositionally biased region" description="Basic and acidic residues" evidence="4">
    <location>
        <begin position="1790"/>
        <end position="1827"/>
    </location>
</feature>
<feature type="compositionally biased region" description="Low complexity" evidence="4">
    <location>
        <begin position="643"/>
        <end position="691"/>
    </location>
</feature>
<evidence type="ECO:0000256" key="1">
    <source>
        <dbReference type="ARBA" id="ARBA00022737"/>
    </source>
</evidence>
<evidence type="ECO:0000313" key="7">
    <source>
        <dbReference type="EMBL" id="KAJ6258397.1"/>
    </source>
</evidence>
<evidence type="ECO:0000259" key="6">
    <source>
        <dbReference type="Pfam" id="PF24521"/>
    </source>
</evidence>
<feature type="domain" description="DUF7593" evidence="5">
    <location>
        <begin position="1943"/>
        <end position="2079"/>
    </location>
</feature>
<evidence type="ECO:0000256" key="2">
    <source>
        <dbReference type="ARBA" id="ARBA00023043"/>
    </source>
</evidence>
<dbReference type="PANTHER" id="PTHR24189">
    <property type="entry name" value="MYOTROPHIN"/>
    <property type="match status" value="1"/>
</dbReference>
<evidence type="ECO:0000259" key="5">
    <source>
        <dbReference type="Pfam" id="PF24513"/>
    </source>
</evidence>
<feature type="region of interest" description="Disordered" evidence="4">
    <location>
        <begin position="547"/>
        <end position="570"/>
    </location>
</feature>
<proteinExistence type="predicted"/>
<dbReference type="Pfam" id="PF12796">
    <property type="entry name" value="Ank_2"/>
    <property type="match status" value="1"/>
</dbReference>
<keyword evidence="8" id="KW-1185">Reference proteome</keyword>
<feature type="compositionally biased region" description="Polar residues" evidence="4">
    <location>
        <begin position="1447"/>
        <end position="1461"/>
    </location>
</feature>
<dbReference type="InterPro" id="IPR036770">
    <property type="entry name" value="Ankyrin_rpt-contain_sf"/>
</dbReference>
<dbReference type="Pfam" id="PF24521">
    <property type="entry name" value="Ank_KRIT1"/>
    <property type="match status" value="1"/>
</dbReference>
<feature type="compositionally biased region" description="Low complexity" evidence="4">
    <location>
        <begin position="878"/>
        <end position="887"/>
    </location>
</feature>
<evidence type="ECO:0000256" key="4">
    <source>
        <dbReference type="SAM" id="MobiDB-lite"/>
    </source>
</evidence>
<feature type="compositionally biased region" description="Basic and acidic residues" evidence="4">
    <location>
        <begin position="1834"/>
        <end position="1844"/>
    </location>
</feature>
<feature type="compositionally biased region" description="Basic and acidic residues" evidence="4">
    <location>
        <begin position="725"/>
        <end position="747"/>
    </location>
</feature>
<feature type="compositionally biased region" description="Low complexity" evidence="4">
    <location>
        <begin position="958"/>
        <end position="967"/>
    </location>
</feature>
<dbReference type="InterPro" id="IPR056015">
    <property type="entry name" value="DUF7593"/>
</dbReference>
<feature type="region of interest" description="Disordered" evidence="4">
    <location>
        <begin position="1143"/>
        <end position="1199"/>
    </location>
</feature>
<feature type="compositionally biased region" description="Basic and acidic residues" evidence="4">
    <location>
        <begin position="1657"/>
        <end position="1713"/>
    </location>
</feature>
<feature type="compositionally biased region" description="Basic and acidic residues" evidence="4">
    <location>
        <begin position="547"/>
        <end position="560"/>
    </location>
</feature>
<protein>
    <submittedName>
        <fullName evidence="7">Uncharacterized protein</fullName>
    </submittedName>
</protein>
<feature type="compositionally biased region" description="Polar residues" evidence="4">
    <location>
        <begin position="1099"/>
        <end position="1112"/>
    </location>
</feature>
<feature type="compositionally biased region" description="Basic and acidic residues" evidence="4">
    <location>
        <begin position="367"/>
        <end position="379"/>
    </location>
</feature>
<feature type="compositionally biased region" description="Polar residues" evidence="4">
    <location>
        <begin position="1555"/>
        <end position="1565"/>
    </location>
</feature>
<feature type="compositionally biased region" description="Low complexity" evidence="4">
    <location>
        <begin position="1152"/>
        <end position="1167"/>
    </location>
</feature>
<dbReference type="Gene3D" id="1.25.40.20">
    <property type="entry name" value="Ankyrin repeat-containing domain"/>
    <property type="match status" value="2"/>
</dbReference>
<comment type="caution">
    <text evidence="7">The sequence shown here is derived from an EMBL/GenBank/DDBJ whole genome shotgun (WGS) entry which is preliminary data.</text>
</comment>
<dbReference type="PROSITE" id="PS50088">
    <property type="entry name" value="ANK_REPEAT"/>
    <property type="match status" value="2"/>
</dbReference>
<reference evidence="7" key="1">
    <citation type="submission" date="2023-01" db="EMBL/GenBank/DDBJ databases">
        <title>The chitinases involved in constricting ring structure development in the nematode-trapping fungus Drechslerella dactyloides.</title>
        <authorList>
            <person name="Wang R."/>
            <person name="Zhang L."/>
            <person name="Tang P."/>
            <person name="Li S."/>
            <person name="Liang L."/>
        </authorList>
    </citation>
    <scope>NUCLEOTIDE SEQUENCE</scope>
    <source>
        <strain evidence="7">YMF1.00031</strain>
    </source>
</reference>
<feature type="compositionally biased region" description="Basic and acidic residues" evidence="4">
    <location>
        <begin position="1774"/>
        <end position="1783"/>
    </location>
</feature>
<feature type="region of interest" description="Disordered" evidence="4">
    <location>
        <begin position="367"/>
        <end position="410"/>
    </location>
</feature>
<feature type="compositionally biased region" description="Basic and acidic residues" evidence="4">
    <location>
        <begin position="1428"/>
        <end position="1443"/>
    </location>
</feature>
<dbReference type="InterPro" id="IPR002110">
    <property type="entry name" value="Ankyrin_rpt"/>
</dbReference>
<dbReference type="Proteomes" id="UP001221413">
    <property type="component" value="Unassembled WGS sequence"/>
</dbReference>
<feature type="compositionally biased region" description="Basic and acidic residues" evidence="4">
    <location>
        <begin position="1566"/>
        <end position="1639"/>
    </location>
</feature>
<feature type="compositionally biased region" description="Polar residues" evidence="4">
    <location>
        <begin position="944"/>
        <end position="956"/>
    </location>
</feature>
<name>A0AAD6NHJ2_DREDA</name>
<gene>
    <name evidence="7" type="ORF">Dda_6437</name>
</gene>
<feature type="region of interest" description="Disordered" evidence="4">
    <location>
        <begin position="1344"/>
        <end position="1844"/>
    </location>
</feature>
<organism evidence="7 8">
    <name type="scientific">Drechslerella dactyloides</name>
    <name type="common">Nematode-trapping fungus</name>
    <name type="synonym">Arthrobotrys dactyloides</name>
    <dbReference type="NCBI Taxonomy" id="74499"/>
    <lineage>
        <taxon>Eukaryota</taxon>
        <taxon>Fungi</taxon>
        <taxon>Dikarya</taxon>
        <taxon>Ascomycota</taxon>
        <taxon>Pezizomycotina</taxon>
        <taxon>Orbiliomycetes</taxon>
        <taxon>Orbiliales</taxon>
        <taxon>Orbiliaceae</taxon>
        <taxon>Drechslerella</taxon>
    </lineage>
</organism>
<feature type="compositionally biased region" description="Low complexity" evidence="4">
    <location>
        <begin position="761"/>
        <end position="777"/>
    </location>
</feature>
<keyword evidence="1" id="KW-0677">Repeat</keyword>
<feature type="compositionally biased region" description="Basic and acidic residues" evidence="4">
    <location>
        <begin position="1474"/>
        <end position="1508"/>
    </location>
</feature>
<dbReference type="Pfam" id="PF24513">
    <property type="entry name" value="DUF7593"/>
    <property type="match status" value="1"/>
</dbReference>
<feature type="domain" description="KRIT1 ARM-repeats" evidence="6">
    <location>
        <begin position="1186"/>
        <end position="1346"/>
    </location>
</feature>
<feature type="region of interest" description="Disordered" evidence="4">
    <location>
        <begin position="1091"/>
        <end position="1122"/>
    </location>
</feature>
<dbReference type="InterPro" id="IPR056485">
    <property type="entry name" value="ARM_KRIT1"/>
</dbReference>
<feature type="compositionally biased region" description="Basic and acidic residues" evidence="4">
    <location>
        <begin position="1526"/>
        <end position="1554"/>
    </location>
</feature>
<keyword evidence="2 3" id="KW-0040">ANK repeat</keyword>
<dbReference type="SMART" id="SM00248">
    <property type="entry name" value="ANK"/>
    <property type="match status" value="5"/>
</dbReference>
<dbReference type="PROSITE" id="PS50297">
    <property type="entry name" value="ANK_REP_REGION"/>
    <property type="match status" value="2"/>
</dbReference>
<feature type="repeat" description="ANK" evidence="3">
    <location>
        <begin position="1066"/>
        <end position="1098"/>
    </location>
</feature>
<feature type="region of interest" description="Disordered" evidence="4">
    <location>
        <begin position="618"/>
        <end position="1000"/>
    </location>
</feature>
<feature type="compositionally biased region" description="Basic and acidic residues" evidence="4">
    <location>
        <begin position="1355"/>
        <end position="1390"/>
    </location>
</feature>
<dbReference type="EMBL" id="JAQGDS010000008">
    <property type="protein sequence ID" value="KAJ6258397.1"/>
    <property type="molecule type" value="Genomic_DNA"/>
</dbReference>
<dbReference type="InterPro" id="IPR050745">
    <property type="entry name" value="Multifunctional_regulatory"/>
</dbReference>
<feature type="repeat" description="ANK" evidence="3">
    <location>
        <begin position="1033"/>
        <end position="1065"/>
    </location>
</feature>
<evidence type="ECO:0000256" key="3">
    <source>
        <dbReference type="PROSITE-ProRule" id="PRU00023"/>
    </source>
</evidence>
<sequence>MKKAGRRRLTGLEVVEQDAAFGGLLAPVADDDAGAVDDLARVAFAVEETGPLAELLAVANLDQRNLMLRAQRLDQLLVGLLLAVLVQDAHVRLAAVERLAGLAQAAGEAVVDEGVAEDALECVFDGHGTFGGGGVGGDFDFVGGLDGGDIFSNVESDVKSSLKAVPGGRFGWLIYERDEAGAAGDGPLAKLAGVPLPRDGGAEGQVDDDKDGDVGEGAVEPAVARGGEDGEGGVDDALGEVVRGERVREQRVGWQRVLFEGGEVGVGVVLDALGEEEDGKGEEGVETGHAQVDEDAHGGGPGFLDAPRLVEPAAGLHAHADDAQEDGLEALLAGRPFDDPGRSITAYILLYTVSIVVHGEVEHPAEDRAGREYLERPEELDGESEGVEVGEPGVGHAQAGEQGYGGQAGGGLGGRALATAQGLRVHLSPGTQQQQRRLILDARIWLLRRVQESAVDAIVSTSPVHSDPPHRLQYDTTIITSLVLPVVERGRRQGCCCCCFPRPLDFLPFRPSLLLFFFLLLFSSALPLPPSPSPAIPFAAPTLRHLDHRQPHHTPNREPRPGTALPFDDAPSNPPLIDAARCGPTHPATLTARPTSLLRLLRLRHVQNTITTISISTTATTATTARHRPPGPGTHSLLHDMTSSVSLPVPLSSSSSSSAVNGISTNPASNSTSAAAAAGSAPPENTTTTTTHPDSDSEAETIVLLRSSRGRSRGSRIPYDDSPDDDRRSRKPNGDSRDSRDSKDARDSNSNSRPSVDDAYSSDLSSAPSSRAPSSKRPLPKDLPRKRTASPSRLTHSPPRRKIQKLHADDDAQKRRSLKRKARDDSIDRPAALDSSDDDADDRRRSPRGIRIKSSPPMSPPPLPSNGKSHHSTRDSHTSTASSASSRPGHARKKSVPHSVAANKSAAAAAASGSTPKPVHKAKRSGGRPAPLHLTNDHSDADVKSTSSSRSNSPGLVNNGNMRSSSNSRRRRPSFSGLASAASPARLIGPGHKMKRDKTGRNQLHKICSKGGLEEAKACLEAEPDLLNDADNAGYLPLHAAALAGHNDIVGWLIDEGAMVDKPAEDLSTPLLDAVENMHIQVVNTLLEHGADPRHRNKAGQSSVDLASTIRQQSDDAEEESKMGLIEDALRAALVKLRNKKRADDEARKIAATESSSSRAASVASPSHLSPPPQSNQISTSSSRRRTGRGEPTRNEFLWLDAGKGGQAKLKQASRDGDMEMAGKLLESGIFPDPESMMLAARGGHLDVLNLLVAFGGDCDPDPKAVVRQHTKDKSQFPLVAGEETPLLATIGRNNIEVLKLLLKSDTMKEPRRLDSRGRSYAEIARQRAGENWEEEVRMLQKVWDDAGPQKSKKSSRERPDSSPVTTRKDREKEKERKTERREVKAEEIKKPKRLRRRSASPAASSAVDDTAPSERERDISPAIARSKLKDLDKQKRRDRAVESDYSAISDSNATVDGSKTTTKKRRLVLGKDLAVKTEKERPKDEKPQSSLRKRSDDADPAEQTRKDKKEKKKPLPEDEDVEMADAPKSKKKIVDSERNIRRDRSLDKRHREGSSSSARPTANDHTPDADVLTRRRKRLEDEADQKGKSKDAEAERPAKSKEERLAERESRRIEATKSKARSEKTDKTPSNDVTKDSEEAAAAALEQRKREKKKRREEALRETAAKEDTPVKRAKERDTVASDIDKKPRSEKDRSAQNKDKEKEKEKDKDAMDIDMDVPLVKRKKYATDADSTTDEPSKARKRKSNGASPAPTDGSRHSELANGRGNRGTPSTRDEVKKTEPNDDAMLTEERERELERQRLEKEKEQREQERKEQERKEQERKKQEAAAAAKALEEKRREQERLEQQRREQERLEQQRREQERLEQERLEKQRLEQERLEKERIEAAIRAKLEEEERRKRLEALRAVEKTLTETSLSQRDAAHRQSLTLHAENYARFDELRRIERLPYVYRCATLAEDKEAFARSIWDDFRGLMPLYVLESSESWVSNAQACLILGFPHDLALQKYCGIERRPVTAAVKESLKNNMHPVFASFGLPRPLDFDVEAEWERQEIERSKFLALDTVFLLKVSDLYAILHSDDRYRFILDKHTRGGKLPTAILAVDD</sequence>
<feature type="compositionally biased region" description="Low complexity" evidence="4">
    <location>
        <begin position="389"/>
        <end position="401"/>
    </location>
</feature>
<dbReference type="PANTHER" id="PTHR24189:SF50">
    <property type="entry name" value="ANKYRIN REPEAT AND SOCS BOX PROTEIN 2"/>
    <property type="match status" value="1"/>
</dbReference>
<evidence type="ECO:0000313" key="8">
    <source>
        <dbReference type="Proteomes" id="UP001221413"/>
    </source>
</evidence>
<feature type="region of interest" description="Disordered" evidence="4">
    <location>
        <begin position="195"/>
        <end position="218"/>
    </location>
</feature>